<dbReference type="Pfam" id="PF25137">
    <property type="entry name" value="ADH_Fe_C"/>
    <property type="match status" value="1"/>
</dbReference>
<dbReference type="Gene3D" id="3.40.50.1970">
    <property type="match status" value="1"/>
</dbReference>
<dbReference type="CDD" id="cd08182">
    <property type="entry name" value="HEPD"/>
    <property type="match status" value="1"/>
</dbReference>
<dbReference type="InterPro" id="IPR001670">
    <property type="entry name" value="ADH_Fe/GldA"/>
</dbReference>
<evidence type="ECO:0000313" key="5">
    <source>
        <dbReference type="Proteomes" id="UP000637578"/>
    </source>
</evidence>
<evidence type="ECO:0000259" key="3">
    <source>
        <dbReference type="Pfam" id="PF25137"/>
    </source>
</evidence>
<evidence type="ECO:0000256" key="1">
    <source>
        <dbReference type="ARBA" id="ARBA00023002"/>
    </source>
</evidence>
<feature type="domain" description="Fe-containing alcohol dehydrogenase-like C-terminal" evidence="3">
    <location>
        <begin position="207"/>
        <end position="404"/>
    </location>
</feature>
<comment type="caution">
    <text evidence="4">The sequence shown here is derived from an EMBL/GenBank/DDBJ whole genome shotgun (WGS) entry which is preliminary data.</text>
</comment>
<evidence type="ECO:0000259" key="2">
    <source>
        <dbReference type="Pfam" id="PF00465"/>
    </source>
</evidence>
<gene>
    <name evidence="4" type="ORF">GCM10012275_10670</name>
</gene>
<dbReference type="GO" id="GO:0046872">
    <property type="term" value="F:metal ion binding"/>
    <property type="evidence" value="ECO:0007669"/>
    <property type="project" value="InterPro"/>
</dbReference>
<reference evidence="4" key="2">
    <citation type="submission" date="2020-09" db="EMBL/GenBank/DDBJ databases">
        <authorList>
            <person name="Sun Q."/>
            <person name="Zhou Y."/>
        </authorList>
    </citation>
    <scope>NUCLEOTIDE SEQUENCE</scope>
    <source>
        <strain evidence="4">CGMCC 4.5737</strain>
    </source>
</reference>
<dbReference type="GO" id="GO:0017000">
    <property type="term" value="P:antibiotic biosynthetic process"/>
    <property type="evidence" value="ECO:0007669"/>
    <property type="project" value="InterPro"/>
</dbReference>
<keyword evidence="5" id="KW-1185">Reference proteome</keyword>
<sequence length="406" mass="41776">MAAACDPVQTPDVLPGLASADLRRLPGHPAAFASPGALGRLPEVLDALGARRVLVVHGGGAFRRCGAEAAVVALEGRLAVRRFGGVRPNPDLATVEAAVAAAREFRPDAVVGIGGGSSLDVAKSAAALYRQPAVTYDCLRDPALLGMREDCALVLVPTTSGSGSELTSFATVYIGEQKYSLDHPALRSDVALVDPDLTASLPSPSAVASGLDALSQAIESYWAAAATAGSRQLAQGALQDLFPALGAVAEHGSFADPQIRGRLAVGAALSGAAINQTRTTAAHALSYSLTARLGITHGVAVALHLRWLLGYNEAAEADDCRHPDGPERLSGLVSDVQERSVRETGGPIEPLLERLLGLGGYPQSLADLRLAPREWAPILDAALDSGRAGNNPRVVTVEDALAALSS</sequence>
<dbReference type="Pfam" id="PF00465">
    <property type="entry name" value="Fe-ADH"/>
    <property type="match status" value="1"/>
</dbReference>
<dbReference type="InterPro" id="IPR035873">
    <property type="entry name" value="PhpC"/>
</dbReference>
<dbReference type="InterPro" id="IPR039697">
    <property type="entry name" value="Alcohol_dehydrogenase_Fe"/>
</dbReference>
<evidence type="ECO:0000313" key="4">
    <source>
        <dbReference type="EMBL" id="GGM41555.1"/>
    </source>
</evidence>
<dbReference type="EMBL" id="BMMK01000003">
    <property type="protein sequence ID" value="GGM41555.1"/>
    <property type="molecule type" value="Genomic_DNA"/>
</dbReference>
<reference evidence="4" key="1">
    <citation type="journal article" date="2014" name="Int. J. Syst. Evol. Microbiol.">
        <title>Complete genome sequence of Corynebacterium casei LMG S-19264T (=DSM 44701T), isolated from a smear-ripened cheese.</title>
        <authorList>
            <consortium name="US DOE Joint Genome Institute (JGI-PGF)"/>
            <person name="Walter F."/>
            <person name="Albersmeier A."/>
            <person name="Kalinowski J."/>
            <person name="Ruckert C."/>
        </authorList>
    </citation>
    <scope>NUCLEOTIDE SEQUENCE</scope>
    <source>
        <strain evidence="4">CGMCC 4.5737</strain>
    </source>
</reference>
<organism evidence="4 5">
    <name type="scientific">Longimycelium tulufanense</name>
    <dbReference type="NCBI Taxonomy" id="907463"/>
    <lineage>
        <taxon>Bacteria</taxon>
        <taxon>Bacillati</taxon>
        <taxon>Actinomycetota</taxon>
        <taxon>Actinomycetes</taxon>
        <taxon>Pseudonocardiales</taxon>
        <taxon>Pseudonocardiaceae</taxon>
        <taxon>Longimycelium</taxon>
    </lineage>
</organism>
<dbReference type="RefSeq" id="WP_189054492.1">
    <property type="nucleotide sequence ID" value="NZ_BMMK01000003.1"/>
</dbReference>
<dbReference type="PANTHER" id="PTHR11496:SF103">
    <property type="entry name" value="DEHYDROGENASE, PUTATIVE-RELATED"/>
    <property type="match status" value="1"/>
</dbReference>
<feature type="domain" description="Alcohol dehydrogenase iron-type/glycerol dehydrogenase GldA" evidence="2">
    <location>
        <begin position="34"/>
        <end position="195"/>
    </location>
</feature>
<keyword evidence="1" id="KW-0560">Oxidoreductase</keyword>
<dbReference type="InterPro" id="IPR018211">
    <property type="entry name" value="ADH_Fe_CS"/>
</dbReference>
<accession>A0A8J3C6L0</accession>
<dbReference type="InterPro" id="IPR056798">
    <property type="entry name" value="ADH_Fe_C"/>
</dbReference>
<dbReference type="PANTHER" id="PTHR11496">
    <property type="entry name" value="ALCOHOL DEHYDROGENASE"/>
    <property type="match status" value="1"/>
</dbReference>
<dbReference type="SUPFAM" id="SSF56796">
    <property type="entry name" value="Dehydroquinate synthase-like"/>
    <property type="match status" value="1"/>
</dbReference>
<dbReference type="Proteomes" id="UP000637578">
    <property type="component" value="Unassembled WGS sequence"/>
</dbReference>
<dbReference type="Gene3D" id="1.20.1090.10">
    <property type="entry name" value="Dehydroquinate synthase-like - alpha domain"/>
    <property type="match status" value="1"/>
</dbReference>
<proteinExistence type="predicted"/>
<dbReference type="GO" id="GO:0004022">
    <property type="term" value="F:alcohol dehydrogenase (NAD+) activity"/>
    <property type="evidence" value="ECO:0007669"/>
    <property type="project" value="TreeGrafter"/>
</dbReference>
<dbReference type="PROSITE" id="PS00913">
    <property type="entry name" value="ADH_IRON_1"/>
    <property type="match status" value="1"/>
</dbReference>
<dbReference type="AlphaFoldDB" id="A0A8J3C6L0"/>
<name>A0A8J3C6L0_9PSEU</name>
<protein>
    <submittedName>
        <fullName evidence="4">Alcohol dehydrogenase</fullName>
    </submittedName>
</protein>